<dbReference type="EMBL" id="LN614827">
    <property type="protein sequence ID" value="CEG57258.1"/>
    <property type="molecule type" value="Genomic_DNA"/>
</dbReference>
<dbReference type="GO" id="GO:0016747">
    <property type="term" value="F:acyltransferase activity, transferring groups other than amino-acyl groups"/>
    <property type="evidence" value="ECO:0007669"/>
    <property type="project" value="InterPro"/>
</dbReference>
<dbReference type="PROSITE" id="PS51186">
    <property type="entry name" value="GNAT"/>
    <property type="match status" value="1"/>
</dbReference>
<dbReference type="Proteomes" id="UP000032430">
    <property type="component" value="Chromosome I"/>
</dbReference>
<evidence type="ECO:0000313" key="3">
    <source>
        <dbReference type="Proteomes" id="UP000032430"/>
    </source>
</evidence>
<dbReference type="KEGG" id="lfa:LFA_1862"/>
<protein>
    <submittedName>
        <fullName evidence="2">Acetyltransferase, GNAT family</fullName>
    </submittedName>
</protein>
<dbReference type="InterPro" id="IPR016181">
    <property type="entry name" value="Acyl_CoA_acyltransferase"/>
</dbReference>
<name>A0A098G448_9GAMM</name>
<dbReference type="InterPro" id="IPR051531">
    <property type="entry name" value="N-acetyltransferase"/>
</dbReference>
<dbReference type="RefSeq" id="WP_045095787.1">
    <property type="nucleotide sequence ID" value="NZ_LN614827.1"/>
</dbReference>
<evidence type="ECO:0000313" key="2">
    <source>
        <dbReference type="EMBL" id="CEG57258.1"/>
    </source>
</evidence>
<dbReference type="Gene3D" id="3.40.630.30">
    <property type="match status" value="1"/>
</dbReference>
<accession>A0A098G448</accession>
<dbReference type="OrthoDB" id="9801656at2"/>
<dbReference type="InterPro" id="IPR000182">
    <property type="entry name" value="GNAT_dom"/>
</dbReference>
<gene>
    <name evidence="2" type="ORF">LFA_1862</name>
</gene>
<keyword evidence="2" id="KW-0808">Transferase</keyword>
<evidence type="ECO:0000259" key="1">
    <source>
        <dbReference type="PROSITE" id="PS51186"/>
    </source>
</evidence>
<organism evidence="2 3">
    <name type="scientific">Legionella fallonii LLAP-10</name>
    <dbReference type="NCBI Taxonomy" id="1212491"/>
    <lineage>
        <taxon>Bacteria</taxon>
        <taxon>Pseudomonadati</taxon>
        <taxon>Pseudomonadota</taxon>
        <taxon>Gammaproteobacteria</taxon>
        <taxon>Legionellales</taxon>
        <taxon>Legionellaceae</taxon>
        <taxon>Legionella</taxon>
    </lineage>
</organism>
<dbReference type="HOGENOM" id="CLU_013985_3_6_6"/>
<dbReference type="PANTHER" id="PTHR43792">
    <property type="entry name" value="GNAT FAMILY, PUTATIVE (AFU_ORTHOLOGUE AFUA_3G00765)-RELATED-RELATED"/>
    <property type="match status" value="1"/>
</dbReference>
<feature type="domain" description="N-acetyltransferase" evidence="1">
    <location>
        <begin position="11"/>
        <end position="162"/>
    </location>
</feature>
<dbReference type="STRING" id="1212491.LFA_1862"/>
<proteinExistence type="predicted"/>
<dbReference type="AlphaFoldDB" id="A0A098G448"/>
<reference evidence="3" key="1">
    <citation type="submission" date="2014-09" db="EMBL/GenBank/DDBJ databases">
        <authorList>
            <person name="Gomez-Valero L."/>
        </authorList>
    </citation>
    <scope>NUCLEOTIDE SEQUENCE [LARGE SCALE GENOMIC DNA]</scope>
    <source>
        <strain evidence="3">ATCC700992</strain>
    </source>
</reference>
<sequence length="167" mass="19605">MQKYLIKTKHLGLRFIRKEDVDYLKGIDSDPTVKEFFPEGTLNTREINEFISKSISACENKNLPCFVVFKLKPCEFVGEAYFGQLDTGEIKIGYLLHQKYWNKGYATEVLQALLDWAKIHMDTDYIIAFADKNNEASFHVMEKCGMQHYKSGNYLDMECKFYRIKIR</sequence>
<dbReference type="Pfam" id="PF13302">
    <property type="entry name" value="Acetyltransf_3"/>
    <property type="match status" value="1"/>
</dbReference>
<keyword evidence="3" id="KW-1185">Reference proteome</keyword>
<dbReference type="SUPFAM" id="SSF55729">
    <property type="entry name" value="Acyl-CoA N-acyltransferases (Nat)"/>
    <property type="match status" value="1"/>
</dbReference>
<dbReference type="PANTHER" id="PTHR43792:SF13">
    <property type="entry name" value="ACETYLTRANSFERASE"/>
    <property type="match status" value="1"/>
</dbReference>